<dbReference type="InterPro" id="IPR046335">
    <property type="entry name" value="LacI/GalR-like_sensor"/>
</dbReference>
<dbReference type="Pfam" id="PF13377">
    <property type="entry name" value="Peripla_BP_3"/>
    <property type="match status" value="1"/>
</dbReference>
<dbReference type="EMBL" id="NEVQ01000020">
    <property type="protein sequence ID" value="OZI52921.1"/>
    <property type="molecule type" value="Genomic_DNA"/>
</dbReference>
<name>A0A261TUG9_9BORD</name>
<evidence type="ECO:0000313" key="6">
    <source>
        <dbReference type="EMBL" id="OZI52921.1"/>
    </source>
</evidence>
<evidence type="ECO:0000259" key="5">
    <source>
        <dbReference type="PROSITE" id="PS50932"/>
    </source>
</evidence>
<evidence type="ECO:0000256" key="2">
    <source>
        <dbReference type="ARBA" id="ARBA00023125"/>
    </source>
</evidence>
<dbReference type="PROSITE" id="PS50932">
    <property type="entry name" value="HTH_LACI_2"/>
    <property type="match status" value="1"/>
</dbReference>
<keyword evidence="3" id="KW-0804">Transcription</keyword>
<dbReference type="PANTHER" id="PTHR30146:SF33">
    <property type="entry name" value="TRANSCRIPTIONAL REGULATOR"/>
    <property type="match status" value="1"/>
</dbReference>
<dbReference type="SUPFAM" id="SSF53822">
    <property type="entry name" value="Periplasmic binding protein-like I"/>
    <property type="match status" value="1"/>
</dbReference>
<reference evidence="6 7" key="1">
    <citation type="submission" date="2017-05" db="EMBL/GenBank/DDBJ databases">
        <title>Complete and WGS of Bordetella genogroups.</title>
        <authorList>
            <person name="Spilker T."/>
            <person name="LiPuma J."/>
        </authorList>
    </citation>
    <scope>NUCLEOTIDE SEQUENCE [LARGE SCALE GENOMIC DNA]</scope>
    <source>
        <strain evidence="6 7">AU9919</strain>
    </source>
</reference>
<evidence type="ECO:0000256" key="4">
    <source>
        <dbReference type="SAM" id="MobiDB-lite"/>
    </source>
</evidence>
<dbReference type="InterPro" id="IPR028082">
    <property type="entry name" value="Peripla_BP_I"/>
</dbReference>
<evidence type="ECO:0000313" key="7">
    <source>
        <dbReference type="Proteomes" id="UP000216885"/>
    </source>
</evidence>
<organism evidence="6 7">
    <name type="scientific">Bordetella genomosp. 4</name>
    <dbReference type="NCBI Taxonomy" id="463044"/>
    <lineage>
        <taxon>Bacteria</taxon>
        <taxon>Pseudomonadati</taxon>
        <taxon>Pseudomonadota</taxon>
        <taxon>Betaproteobacteria</taxon>
        <taxon>Burkholderiales</taxon>
        <taxon>Alcaligenaceae</taxon>
        <taxon>Bordetella</taxon>
    </lineage>
</organism>
<dbReference type="GO" id="GO:0003700">
    <property type="term" value="F:DNA-binding transcription factor activity"/>
    <property type="evidence" value="ECO:0007669"/>
    <property type="project" value="TreeGrafter"/>
</dbReference>
<dbReference type="GO" id="GO:0000976">
    <property type="term" value="F:transcription cis-regulatory region binding"/>
    <property type="evidence" value="ECO:0007669"/>
    <property type="project" value="TreeGrafter"/>
</dbReference>
<proteinExistence type="predicted"/>
<dbReference type="PANTHER" id="PTHR30146">
    <property type="entry name" value="LACI-RELATED TRANSCRIPTIONAL REPRESSOR"/>
    <property type="match status" value="1"/>
</dbReference>
<dbReference type="InterPro" id="IPR010982">
    <property type="entry name" value="Lambda_DNA-bd_dom_sf"/>
</dbReference>
<keyword evidence="1" id="KW-0805">Transcription regulation</keyword>
<dbReference type="AlphaFoldDB" id="A0A261TUG9"/>
<dbReference type="SMART" id="SM00354">
    <property type="entry name" value="HTH_LACI"/>
    <property type="match status" value="1"/>
</dbReference>
<feature type="region of interest" description="Disordered" evidence="4">
    <location>
        <begin position="1"/>
        <end position="21"/>
    </location>
</feature>
<dbReference type="Proteomes" id="UP000216885">
    <property type="component" value="Unassembled WGS sequence"/>
</dbReference>
<dbReference type="PROSITE" id="PS00356">
    <property type="entry name" value="HTH_LACI_1"/>
    <property type="match status" value="1"/>
</dbReference>
<dbReference type="Gene3D" id="3.40.50.2300">
    <property type="match status" value="2"/>
</dbReference>
<sequence>MSQPPTFSAPDILPPPRRSRRGAGRATLADVARVAGVSAQTVSRVLNSPETVPPATLEHVRAAIAQVRYVPNRLAGSLASGRSKLVAALVPTIASPVFQETIHALTRALAAKGYQLMLGESGFDDADEIELLENLISRGPDGIVLTRVVQSELARQRLALSGIPVVETWDLTDTPVDMLIGFSHEHVGAAVADLLIDRGSKAPALVSGNDPRARRRRAGFVNRLVARGAIRAEADLPVVEISAPAHFGDGRRAFVDLLARDGHVDGLWCSTDALALGALIEAKERNIAVPDQLAVVGFGDQVTSPYTSPALTTVRIDGRKIGQLAAQFILERARGERVLERIQDIGFEVIKRASA</sequence>
<accession>A0A261TUG9</accession>
<dbReference type="RefSeq" id="WP_094838760.1">
    <property type="nucleotide sequence ID" value="NZ_NEVQ01000020.1"/>
</dbReference>
<dbReference type="Pfam" id="PF00356">
    <property type="entry name" value="LacI"/>
    <property type="match status" value="1"/>
</dbReference>
<dbReference type="CDD" id="cd01392">
    <property type="entry name" value="HTH_LacI"/>
    <property type="match status" value="1"/>
</dbReference>
<dbReference type="SUPFAM" id="SSF47413">
    <property type="entry name" value="lambda repressor-like DNA-binding domains"/>
    <property type="match status" value="1"/>
</dbReference>
<dbReference type="CDD" id="cd01575">
    <property type="entry name" value="PBP1_GntR"/>
    <property type="match status" value="1"/>
</dbReference>
<dbReference type="Gene3D" id="1.10.260.40">
    <property type="entry name" value="lambda repressor-like DNA-binding domains"/>
    <property type="match status" value="1"/>
</dbReference>
<dbReference type="PRINTS" id="PR00036">
    <property type="entry name" value="HTHLACI"/>
</dbReference>
<keyword evidence="2" id="KW-0238">DNA-binding</keyword>
<evidence type="ECO:0000256" key="1">
    <source>
        <dbReference type="ARBA" id="ARBA00023015"/>
    </source>
</evidence>
<gene>
    <name evidence="6" type="ORF">CAL20_19860</name>
</gene>
<comment type="caution">
    <text evidence="6">The sequence shown here is derived from an EMBL/GenBank/DDBJ whole genome shotgun (WGS) entry which is preliminary data.</text>
</comment>
<keyword evidence="7" id="KW-1185">Reference proteome</keyword>
<feature type="domain" description="HTH lacI-type" evidence="5">
    <location>
        <begin position="26"/>
        <end position="80"/>
    </location>
</feature>
<dbReference type="InterPro" id="IPR000843">
    <property type="entry name" value="HTH_LacI"/>
</dbReference>
<protein>
    <submittedName>
        <fullName evidence="6">GntR family transcriptional regulator</fullName>
    </submittedName>
</protein>
<evidence type="ECO:0000256" key="3">
    <source>
        <dbReference type="ARBA" id="ARBA00023163"/>
    </source>
</evidence>